<sequence length="204" mass="22727">MTASPWLPKPTLQGDKVVLRPPVREDAWPIAQLLADEELLRFTGSVTSAVEAAAFPLQPTEEIVQWYSSRAGIDGRLDLVIVDAATDEPVGESVLNDWDPVARSANFRILLGPSGRDRGLGTEAIRLTVGYGFEHIHLHRIELGVYAYNPRAIRAYRKVGFVVEGTRRDAFRYLAADGEVWTDEIVMSILAREWSVHRGHPELA</sequence>
<dbReference type="RefSeq" id="WP_353647812.1">
    <property type="nucleotide sequence ID" value="NZ_CP159218.1"/>
</dbReference>
<proteinExistence type="predicted"/>
<evidence type="ECO:0000313" key="2">
    <source>
        <dbReference type="EMBL" id="XCG62197.1"/>
    </source>
</evidence>
<dbReference type="SUPFAM" id="SSF55729">
    <property type="entry name" value="Acyl-CoA N-acyltransferases (Nat)"/>
    <property type="match status" value="1"/>
</dbReference>
<dbReference type="AlphaFoldDB" id="A0AAU8DMR3"/>
<dbReference type="PANTHER" id="PTHR43610:SF1">
    <property type="entry name" value="N-ACETYLTRANSFERASE DOMAIN-CONTAINING PROTEIN"/>
    <property type="match status" value="1"/>
</dbReference>
<dbReference type="InterPro" id="IPR000182">
    <property type="entry name" value="GNAT_dom"/>
</dbReference>
<dbReference type="GO" id="GO:0016747">
    <property type="term" value="F:acyltransferase activity, transferring groups other than amino-acyl groups"/>
    <property type="evidence" value="ECO:0007669"/>
    <property type="project" value="InterPro"/>
</dbReference>
<accession>A0AAU8DMR3</accession>
<gene>
    <name evidence="2" type="ORF">ABLG96_13040</name>
</gene>
<dbReference type="Pfam" id="PF13302">
    <property type="entry name" value="Acetyltransf_3"/>
    <property type="match status" value="1"/>
</dbReference>
<name>A0AAU8DMR3_9ACTN</name>
<dbReference type="EC" id="2.-.-.-" evidence="2"/>
<dbReference type="EMBL" id="CP159218">
    <property type="protein sequence ID" value="XCG62197.1"/>
    <property type="molecule type" value="Genomic_DNA"/>
</dbReference>
<dbReference type="PANTHER" id="PTHR43610">
    <property type="entry name" value="BLL6696 PROTEIN"/>
    <property type="match status" value="1"/>
</dbReference>
<evidence type="ECO:0000259" key="1">
    <source>
        <dbReference type="PROSITE" id="PS51186"/>
    </source>
</evidence>
<dbReference type="Gene3D" id="3.40.630.30">
    <property type="match status" value="1"/>
</dbReference>
<dbReference type="InterPro" id="IPR016181">
    <property type="entry name" value="Acyl_CoA_acyltransferase"/>
</dbReference>
<reference evidence="2" key="1">
    <citation type="submission" date="2024-05" db="EMBL/GenBank/DDBJ databases">
        <authorList>
            <person name="Cai S.Y."/>
            <person name="Jin L.M."/>
            <person name="Li H.R."/>
        </authorList>
    </citation>
    <scope>NUCLEOTIDE SEQUENCE</scope>
    <source>
        <strain evidence="2">A5-74</strain>
    </source>
</reference>
<protein>
    <submittedName>
        <fullName evidence="2">GNAT family protein</fullName>
        <ecNumber evidence="2">2.-.-.-</ecNumber>
    </submittedName>
</protein>
<organism evidence="2">
    <name type="scientific">Nakamurella sp. A5-74</name>
    <dbReference type="NCBI Taxonomy" id="3158264"/>
    <lineage>
        <taxon>Bacteria</taxon>
        <taxon>Bacillati</taxon>
        <taxon>Actinomycetota</taxon>
        <taxon>Actinomycetes</taxon>
        <taxon>Nakamurellales</taxon>
        <taxon>Nakamurellaceae</taxon>
        <taxon>Nakamurella</taxon>
    </lineage>
</organism>
<keyword evidence="2" id="KW-0808">Transferase</keyword>
<feature type="domain" description="N-acetyltransferase" evidence="1">
    <location>
        <begin position="17"/>
        <end position="192"/>
    </location>
</feature>
<dbReference type="PROSITE" id="PS51186">
    <property type="entry name" value="GNAT"/>
    <property type="match status" value="1"/>
</dbReference>